<dbReference type="Proteomes" id="UP000008021">
    <property type="component" value="Chromosome 5"/>
</dbReference>
<proteinExistence type="predicted"/>
<dbReference type="HOGENOM" id="CLU_1941451_0_0_1"/>
<keyword evidence="2" id="KW-1185">Reference proteome</keyword>
<protein>
    <submittedName>
        <fullName evidence="1">Uncharacterized protein</fullName>
    </submittedName>
</protein>
<reference evidence="1" key="2">
    <citation type="submission" date="2018-05" db="EMBL/GenBank/DDBJ databases">
        <title>OmerRS3 (Oryza meridionalis Reference Sequence Version 3).</title>
        <authorList>
            <person name="Zhang J."/>
            <person name="Kudrna D."/>
            <person name="Lee S."/>
            <person name="Talag J."/>
            <person name="Welchert J."/>
            <person name="Wing R.A."/>
        </authorList>
    </citation>
    <scope>NUCLEOTIDE SEQUENCE [LARGE SCALE GENOMIC DNA]</scope>
    <source>
        <strain evidence="1">cv. OR44</strain>
    </source>
</reference>
<evidence type="ECO:0000313" key="1">
    <source>
        <dbReference type="EnsemblPlants" id="OMERI05G10340.1"/>
    </source>
</evidence>
<organism evidence="1">
    <name type="scientific">Oryza meridionalis</name>
    <dbReference type="NCBI Taxonomy" id="40149"/>
    <lineage>
        <taxon>Eukaryota</taxon>
        <taxon>Viridiplantae</taxon>
        <taxon>Streptophyta</taxon>
        <taxon>Embryophyta</taxon>
        <taxon>Tracheophyta</taxon>
        <taxon>Spermatophyta</taxon>
        <taxon>Magnoliopsida</taxon>
        <taxon>Liliopsida</taxon>
        <taxon>Poales</taxon>
        <taxon>Poaceae</taxon>
        <taxon>BOP clade</taxon>
        <taxon>Oryzoideae</taxon>
        <taxon>Oryzeae</taxon>
        <taxon>Oryzinae</taxon>
        <taxon>Oryza</taxon>
    </lineage>
</organism>
<sequence>MTTGKGDNDSFLLSSPLLPPYGGGGLRQCERTEEACHGFLLFSPLLSPNGGGGLRQWWRAEEACNGGGASGGGEVWNLVHAWQNLSISTSNPQAGTANWWSKVNLTVSKVEDCDKRSLAHNVVEYLVRKK</sequence>
<dbReference type="AlphaFoldDB" id="A0A0E0DPW7"/>
<dbReference type="Gramene" id="OMERI05G10340.1">
    <property type="protein sequence ID" value="OMERI05G10340.1"/>
    <property type="gene ID" value="OMERI05G10340"/>
</dbReference>
<name>A0A0E0DPW7_9ORYZ</name>
<reference evidence="1" key="1">
    <citation type="submission" date="2015-04" db="UniProtKB">
        <authorList>
            <consortium name="EnsemblPlants"/>
        </authorList>
    </citation>
    <scope>IDENTIFICATION</scope>
</reference>
<evidence type="ECO:0000313" key="2">
    <source>
        <dbReference type="Proteomes" id="UP000008021"/>
    </source>
</evidence>
<accession>A0A0E0DPW7</accession>
<dbReference type="EnsemblPlants" id="OMERI05G10340.1">
    <property type="protein sequence ID" value="OMERI05G10340.1"/>
    <property type="gene ID" value="OMERI05G10340"/>
</dbReference>